<gene>
    <name evidence="1" type="primary">PPP2R5C</name>
</gene>
<evidence type="ECO:0000313" key="1">
    <source>
        <dbReference type="Ensembl" id="ENSSBOP00000020074.1"/>
    </source>
</evidence>
<reference evidence="1" key="1">
    <citation type="submission" date="2025-08" db="UniProtKB">
        <authorList>
            <consortium name="Ensembl"/>
        </authorList>
    </citation>
    <scope>IDENTIFICATION</scope>
</reference>
<dbReference type="Ensembl" id="ENSSBOT00000036900.1">
    <property type="protein sequence ID" value="ENSSBOP00000020074.1"/>
    <property type="gene ID" value="ENSSBOG00000026611.1"/>
</dbReference>
<name>A0A2K6TK86_SAIBB</name>
<keyword evidence="2" id="KW-1185">Reference proteome</keyword>
<organism evidence="1 2">
    <name type="scientific">Saimiri boliviensis boliviensis</name>
    <name type="common">Bolivian squirrel monkey</name>
    <dbReference type="NCBI Taxonomy" id="39432"/>
    <lineage>
        <taxon>Eukaryota</taxon>
        <taxon>Metazoa</taxon>
        <taxon>Chordata</taxon>
        <taxon>Craniata</taxon>
        <taxon>Vertebrata</taxon>
        <taxon>Euteleostomi</taxon>
        <taxon>Mammalia</taxon>
        <taxon>Eutheria</taxon>
        <taxon>Euarchontoglires</taxon>
        <taxon>Primates</taxon>
        <taxon>Haplorrhini</taxon>
        <taxon>Platyrrhini</taxon>
        <taxon>Cebidae</taxon>
        <taxon>Saimiriinae</taxon>
        <taxon>Saimiri</taxon>
    </lineage>
</organism>
<reference evidence="1" key="2">
    <citation type="submission" date="2025-09" db="UniProtKB">
        <authorList>
            <consortium name="Ensembl"/>
        </authorList>
    </citation>
    <scope>IDENTIFICATION</scope>
</reference>
<sequence>MLTCNKAGSRMVVDAANSNGPFQPVALLHIRGKFETCVYRGPTFHIHEFCRLTVGLEYAWIWVSVVGLEPISHMGGCSLLLTLALKLSLTCPKTFLFK</sequence>
<dbReference type="GeneTree" id="ENSGT01030000234620"/>
<accession>A0A2K6TK86</accession>
<dbReference type="AlphaFoldDB" id="A0A2K6TK86"/>
<evidence type="ECO:0000313" key="2">
    <source>
        <dbReference type="Proteomes" id="UP000233220"/>
    </source>
</evidence>
<dbReference type="Proteomes" id="UP000233220">
    <property type="component" value="Unplaced"/>
</dbReference>
<proteinExistence type="predicted"/>
<protein>
    <submittedName>
        <fullName evidence="1">Protein phosphatase 2 regulatory subunit B'gamma</fullName>
    </submittedName>
</protein>